<feature type="region of interest" description="Disordered" evidence="1">
    <location>
        <begin position="520"/>
        <end position="758"/>
    </location>
</feature>
<dbReference type="AlphaFoldDB" id="A0ABD0YHZ1"/>
<feature type="compositionally biased region" description="Pro residues" evidence="1">
    <location>
        <begin position="647"/>
        <end position="658"/>
    </location>
</feature>
<feature type="compositionally biased region" description="Basic and acidic residues" evidence="1">
    <location>
        <begin position="234"/>
        <end position="243"/>
    </location>
</feature>
<feature type="region of interest" description="Disordered" evidence="1">
    <location>
        <begin position="304"/>
        <end position="369"/>
    </location>
</feature>
<feature type="compositionally biased region" description="Pro residues" evidence="1">
    <location>
        <begin position="710"/>
        <end position="721"/>
    </location>
</feature>
<keyword evidence="3" id="KW-1185">Reference proteome</keyword>
<feature type="region of interest" description="Disordered" evidence="1">
    <location>
        <begin position="189"/>
        <end position="261"/>
    </location>
</feature>
<feature type="compositionally biased region" description="Polar residues" evidence="1">
    <location>
        <begin position="413"/>
        <end position="423"/>
    </location>
</feature>
<feature type="region of interest" description="Disordered" evidence="1">
    <location>
        <begin position="134"/>
        <end position="166"/>
    </location>
</feature>
<evidence type="ECO:0000313" key="3">
    <source>
        <dbReference type="Proteomes" id="UP001558652"/>
    </source>
</evidence>
<comment type="caution">
    <text evidence="2">The sequence shown here is derived from an EMBL/GenBank/DDBJ whole genome shotgun (WGS) entry which is preliminary data.</text>
</comment>
<feature type="compositionally biased region" description="Basic and acidic residues" evidence="1">
    <location>
        <begin position="205"/>
        <end position="217"/>
    </location>
</feature>
<feature type="compositionally biased region" description="Low complexity" evidence="1">
    <location>
        <begin position="569"/>
        <end position="582"/>
    </location>
</feature>
<name>A0ABD0YHZ1_9HEMI</name>
<protein>
    <submittedName>
        <fullName evidence="2">Uncharacterized protein</fullName>
    </submittedName>
</protein>
<feature type="compositionally biased region" description="Basic residues" evidence="1">
    <location>
        <begin position="558"/>
        <end position="568"/>
    </location>
</feature>
<sequence length="758" mass="84552">MASKRRNIFYENKKQETTGTDPPILLMKIGRDMVRTLAEERMTTPRTQEVTSTMSHDRKEYGAYQKGKGYTQIFYAVSPNPIHNWINYHPEDDPRPVLSPTIALDMALYTLEDIWLLSTTNFGKNADLRTTVLFPESSPPPEPLGEMTRGETASQEEAREVILRSPAYKDPRMRRMVRWPLGYGPLSSKYTSSYSKSEGDVEVESPPKEVCEHHKEPSAIVATSEEAGDTEEEGSQKPQDKSRPPTPQTPVVAPTEKKDKATVAEEWIKEAGKLECRGETKKNEEEIIAENLEAMEIEAEDIVNRSQSHDSEGADAMATGEDECDMTPDSLEVEQGRGSRNMMAVTPPGRRSIYEGPMQAPAEDFMPCRRARSPREDLMTPGRSYGFIRRQLDYGAPAGRYSPPAGGPCPARRSTSPGTSSFRAQEPQVTPEMVETDWMEPIATSTPRRPARRTPARASCRYDLLSRIEVAWPPGGPAARNLMREGAFDTRHDVSPQSPEAPLYLTDCGKLNELRRTMYFGSPRQSRAEARPPTDVSGREGCLFRVDSPSHREDSRRSSRRASPRRSPGRSPQPSSLEWSSSGEMPDPSGVGGPFAPPQQMSPRAPSFQHPGRSSFSEAPPTPSIWDIRVLYPEGLPPSTPRTRSPQPLPRETPPCPQTPSIWDLNVLYPEGFPRPSAAPRTPQVARRESIPCPQTPSVWDLNVLYPEGTPRPRPPSPRRSPSPRHRLSPQYSSRSSPNYSSTAFDPTPSLSDTCDYE</sequence>
<feature type="compositionally biased region" description="Basic and acidic residues" evidence="1">
    <location>
        <begin position="156"/>
        <end position="166"/>
    </location>
</feature>
<feature type="compositionally biased region" description="Low complexity" evidence="1">
    <location>
        <begin position="729"/>
        <end position="742"/>
    </location>
</feature>
<feature type="compositionally biased region" description="Polar residues" evidence="1">
    <location>
        <begin position="743"/>
        <end position="758"/>
    </location>
</feature>
<feature type="region of interest" description="Disordered" evidence="1">
    <location>
        <begin position="400"/>
        <end position="431"/>
    </location>
</feature>
<dbReference type="Proteomes" id="UP001558652">
    <property type="component" value="Unassembled WGS sequence"/>
</dbReference>
<evidence type="ECO:0000256" key="1">
    <source>
        <dbReference type="SAM" id="MobiDB-lite"/>
    </source>
</evidence>
<evidence type="ECO:0000313" key="2">
    <source>
        <dbReference type="EMBL" id="KAL1130847.1"/>
    </source>
</evidence>
<reference evidence="2 3" key="1">
    <citation type="submission" date="2024-07" db="EMBL/GenBank/DDBJ databases">
        <title>Chromosome-level genome assembly of the water stick insect Ranatra chinensis (Heteroptera: Nepidae).</title>
        <authorList>
            <person name="Liu X."/>
        </authorList>
    </citation>
    <scope>NUCLEOTIDE SEQUENCE [LARGE SCALE GENOMIC DNA]</scope>
    <source>
        <strain evidence="2">Cailab_2021Rc</strain>
        <tissue evidence="2">Muscle</tissue>
    </source>
</reference>
<accession>A0ABD0YHZ1</accession>
<feature type="region of interest" description="Disordered" evidence="1">
    <location>
        <begin position="1"/>
        <end position="22"/>
    </location>
</feature>
<organism evidence="2 3">
    <name type="scientific">Ranatra chinensis</name>
    <dbReference type="NCBI Taxonomy" id="642074"/>
    <lineage>
        <taxon>Eukaryota</taxon>
        <taxon>Metazoa</taxon>
        <taxon>Ecdysozoa</taxon>
        <taxon>Arthropoda</taxon>
        <taxon>Hexapoda</taxon>
        <taxon>Insecta</taxon>
        <taxon>Pterygota</taxon>
        <taxon>Neoptera</taxon>
        <taxon>Paraneoptera</taxon>
        <taxon>Hemiptera</taxon>
        <taxon>Heteroptera</taxon>
        <taxon>Panheteroptera</taxon>
        <taxon>Nepomorpha</taxon>
        <taxon>Nepidae</taxon>
        <taxon>Ranatrinae</taxon>
        <taxon>Ranatra</taxon>
    </lineage>
</organism>
<feature type="compositionally biased region" description="Basic and acidic residues" evidence="1">
    <location>
        <begin position="548"/>
        <end position="557"/>
    </location>
</feature>
<gene>
    <name evidence="2" type="ORF">AAG570_012088</name>
</gene>
<proteinExistence type="predicted"/>
<dbReference type="EMBL" id="JBFDAA010000007">
    <property type="protein sequence ID" value="KAL1130847.1"/>
    <property type="molecule type" value="Genomic_DNA"/>
</dbReference>